<dbReference type="InterPro" id="IPR036249">
    <property type="entry name" value="Thioredoxin-like_sf"/>
</dbReference>
<sequence>KVKKLSMIVRSTAPTYQLVKSLFRPGAVATRFFLSGKWRGNVTNPTGTVAKYQPQAAIRAVCGRDMSTDTNVDEGAKGALKKEIECAVQSSKVLLFMKGTPESPQCGFSYQVVQLLNHLNTPYDSCNILESQELREAVKEFSSWPTFPQLYIDGEFVGGCDIVTNLFTSGELKELLSKVQSKGNGTES</sequence>
<accession>A0A0A9WYI8</accession>
<evidence type="ECO:0000256" key="2">
    <source>
        <dbReference type="ARBA" id="ARBA00022723"/>
    </source>
</evidence>
<dbReference type="EMBL" id="GBHO01030790">
    <property type="protein sequence ID" value="JAG12814.1"/>
    <property type="molecule type" value="Transcribed_RNA"/>
</dbReference>
<name>A0A0A9WYI8_LYGHE</name>
<organism evidence="9">
    <name type="scientific">Lygus hesperus</name>
    <name type="common">Western plant bug</name>
    <dbReference type="NCBI Taxonomy" id="30085"/>
    <lineage>
        <taxon>Eukaryota</taxon>
        <taxon>Metazoa</taxon>
        <taxon>Ecdysozoa</taxon>
        <taxon>Arthropoda</taxon>
        <taxon>Hexapoda</taxon>
        <taxon>Insecta</taxon>
        <taxon>Pterygota</taxon>
        <taxon>Neoptera</taxon>
        <taxon>Paraneoptera</taxon>
        <taxon>Hemiptera</taxon>
        <taxon>Heteroptera</taxon>
        <taxon>Panheteroptera</taxon>
        <taxon>Cimicomorpha</taxon>
        <taxon>Miridae</taxon>
        <taxon>Mirini</taxon>
        <taxon>Lygus</taxon>
    </lineage>
</organism>
<dbReference type="InterPro" id="IPR002109">
    <property type="entry name" value="Glutaredoxin"/>
</dbReference>
<dbReference type="NCBIfam" id="TIGR00365">
    <property type="entry name" value="Grx4 family monothiol glutaredoxin"/>
    <property type="match status" value="1"/>
</dbReference>
<evidence type="ECO:0000256" key="6">
    <source>
        <dbReference type="ARBA" id="ARBA00067456"/>
    </source>
</evidence>
<evidence type="ECO:0000256" key="1">
    <source>
        <dbReference type="ARBA" id="ARBA00022714"/>
    </source>
</evidence>
<gene>
    <name evidence="9" type="primary">GRXS7</name>
    <name evidence="9" type="ORF">CM83_78696</name>
</gene>
<proteinExistence type="predicted"/>
<dbReference type="AlphaFoldDB" id="A0A0A9WYI8"/>
<evidence type="ECO:0000256" key="7">
    <source>
        <dbReference type="ARBA" id="ARBA00076083"/>
    </source>
</evidence>
<dbReference type="SUPFAM" id="SSF52833">
    <property type="entry name" value="Thioredoxin-like"/>
    <property type="match status" value="1"/>
</dbReference>
<feature type="domain" description="Glutaredoxin" evidence="8">
    <location>
        <begin position="93"/>
        <end position="157"/>
    </location>
</feature>
<evidence type="ECO:0000256" key="5">
    <source>
        <dbReference type="ARBA" id="ARBA00023284"/>
    </source>
</evidence>
<evidence type="ECO:0000256" key="4">
    <source>
        <dbReference type="ARBA" id="ARBA00023014"/>
    </source>
</evidence>
<keyword evidence="4" id="KW-0411">Iron-sulfur</keyword>
<dbReference type="GO" id="GO:0046872">
    <property type="term" value="F:metal ion binding"/>
    <property type="evidence" value="ECO:0007669"/>
    <property type="project" value="UniProtKB-KW"/>
</dbReference>
<reference evidence="9" key="2">
    <citation type="submission" date="2014-07" db="EMBL/GenBank/DDBJ databases">
        <authorList>
            <person name="Hull J."/>
        </authorList>
    </citation>
    <scope>NUCLEOTIDE SEQUENCE</scope>
</reference>
<dbReference type="InterPro" id="IPR004480">
    <property type="entry name" value="Monothiol_GRX-rel"/>
</dbReference>
<dbReference type="GO" id="GO:0005739">
    <property type="term" value="C:mitochondrion"/>
    <property type="evidence" value="ECO:0007669"/>
    <property type="project" value="UniProtKB-ARBA"/>
</dbReference>
<keyword evidence="5" id="KW-0676">Redox-active center</keyword>
<dbReference type="FunFam" id="3.40.30.10:FF:000005">
    <property type="entry name" value="Glutaredoxin 5"/>
    <property type="match status" value="1"/>
</dbReference>
<evidence type="ECO:0000313" key="9">
    <source>
        <dbReference type="EMBL" id="JAG12814.1"/>
    </source>
</evidence>
<reference evidence="9" key="1">
    <citation type="journal article" date="2014" name="PLoS ONE">
        <title>Transcriptome-Based Identification of ABC Transporters in the Western Tarnished Plant Bug Lygus hesperus.</title>
        <authorList>
            <person name="Hull J.J."/>
            <person name="Chaney K."/>
            <person name="Geib S.M."/>
            <person name="Fabrick J.A."/>
            <person name="Brent C.S."/>
            <person name="Walsh D."/>
            <person name="Lavine L.C."/>
        </authorList>
    </citation>
    <scope>NUCLEOTIDE SEQUENCE</scope>
</reference>
<dbReference type="Gene3D" id="3.40.30.10">
    <property type="entry name" value="Glutaredoxin"/>
    <property type="match status" value="1"/>
</dbReference>
<feature type="non-terminal residue" evidence="9">
    <location>
        <position position="1"/>
    </location>
</feature>
<keyword evidence="3" id="KW-0408">Iron</keyword>
<protein>
    <recommendedName>
        <fullName evidence="6">Glutaredoxin-related protein 5, mitochondrial</fullName>
    </recommendedName>
    <alternativeName>
        <fullName evidence="7">Monothiol glutaredoxin-5</fullName>
    </alternativeName>
</protein>
<evidence type="ECO:0000259" key="8">
    <source>
        <dbReference type="Pfam" id="PF00462"/>
    </source>
</evidence>
<dbReference type="PANTHER" id="PTHR10293">
    <property type="entry name" value="GLUTAREDOXIN FAMILY MEMBER"/>
    <property type="match status" value="1"/>
</dbReference>
<keyword evidence="2" id="KW-0479">Metal-binding</keyword>
<dbReference type="CDD" id="cd03028">
    <property type="entry name" value="GRX_PICOT_like"/>
    <property type="match status" value="1"/>
</dbReference>
<dbReference type="PROSITE" id="PS51354">
    <property type="entry name" value="GLUTAREDOXIN_2"/>
    <property type="match status" value="1"/>
</dbReference>
<dbReference type="GO" id="GO:0051537">
    <property type="term" value="F:2 iron, 2 sulfur cluster binding"/>
    <property type="evidence" value="ECO:0007669"/>
    <property type="project" value="UniProtKB-KW"/>
</dbReference>
<dbReference type="InterPro" id="IPR033658">
    <property type="entry name" value="GRX_PICOT-like"/>
</dbReference>
<keyword evidence="1" id="KW-0001">2Fe-2S</keyword>
<evidence type="ECO:0000256" key="3">
    <source>
        <dbReference type="ARBA" id="ARBA00023004"/>
    </source>
</evidence>
<dbReference type="PANTHER" id="PTHR10293:SF16">
    <property type="entry name" value="GLUTAREDOXIN-RELATED PROTEIN 5, MITOCHONDRIAL"/>
    <property type="match status" value="1"/>
</dbReference>
<dbReference type="Pfam" id="PF00462">
    <property type="entry name" value="Glutaredoxin"/>
    <property type="match status" value="1"/>
</dbReference>